<dbReference type="EMBL" id="OBEN01000006">
    <property type="protein sequence ID" value="SNZ14691.1"/>
    <property type="molecule type" value="Genomic_DNA"/>
</dbReference>
<accession>A0A285P4A4</accession>
<gene>
    <name evidence="1" type="ORF">SAMN06265353_1169</name>
</gene>
<keyword evidence="2" id="KW-1185">Reference proteome</keyword>
<evidence type="ECO:0000313" key="2">
    <source>
        <dbReference type="Proteomes" id="UP000218627"/>
    </source>
</evidence>
<protein>
    <submittedName>
        <fullName evidence="1">Uncharacterized protein</fullName>
    </submittedName>
</protein>
<organism evidence="1 2">
    <name type="scientific">Hydrogenobacter hydrogenophilus</name>
    <dbReference type="NCBI Taxonomy" id="35835"/>
    <lineage>
        <taxon>Bacteria</taxon>
        <taxon>Pseudomonadati</taxon>
        <taxon>Aquificota</taxon>
        <taxon>Aquificia</taxon>
        <taxon>Aquificales</taxon>
        <taxon>Aquificaceae</taxon>
        <taxon>Hydrogenobacter</taxon>
    </lineage>
</organism>
<dbReference type="Proteomes" id="UP000218627">
    <property type="component" value="Unassembled WGS sequence"/>
</dbReference>
<dbReference type="OrthoDB" id="13882at2"/>
<sequence length="139" mass="16037">MRSWVYYIQLRAHYQDGTLKEEGALYVVAVPKDEKLKDVDMECYAKEYLPQETAIKSAYAYAIGTDIPINDKVLHYREDLDLYVFDEGISFEEGLTKIYKILLEHLRKFGELKMVEPIVDVGTPSVDVMYSCLKRALSA</sequence>
<evidence type="ECO:0000313" key="1">
    <source>
        <dbReference type="EMBL" id="SNZ14691.1"/>
    </source>
</evidence>
<dbReference type="AlphaFoldDB" id="A0A285P4A4"/>
<dbReference type="RefSeq" id="WP_096602326.1">
    <property type="nucleotide sequence ID" value="NZ_OBEN01000006.1"/>
</dbReference>
<name>A0A285P4A4_9AQUI</name>
<reference evidence="2" key="1">
    <citation type="submission" date="2017-09" db="EMBL/GenBank/DDBJ databases">
        <authorList>
            <person name="Varghese N."/>
            <person name="Submissions S."/>
        </authorList>
    </citation>
    <scope>NUCLEOTIDE SEQUENCE [LARGE SCALE GENOMIC DNA]</scope>
    <source>
        <strain evidence="2">DSM 2913</strain>
    </source>
</reference>
<proteinExistence type="predicted"/>